<name>A0A1C6IVQ1_9FIRM</name>
<keyword evidence="1" id="KW-1133">Transmembrane helix</keyword>
<dbReference type="SUPFAM" id="SSF54523">
    <property type="entry name" value="Pili subunits"/>
    <property type="match status" value="1"/>
</dbReference>
<keyword evidence="1" id="KW-0812">Transmembrane</keyword>
<dbReference type="PANTHER" id="PTHR30093">
    <property type="entry name" value="GENERAL SECRETION PATHWAY PROTEIN G"/>
    <property type="match status" value="1"/>
</dbReference>
<gene>
    <name evidence="2" type="primary">epsG</name>
    <name evidence="2" type="ORF">SAMEA3545359_01708</name>
</gene>
<evidence type="ECO:0000313" key="2">
    <source>
        <dbReference type="EMBL" id="SCJ73760.1"/>
    </source>
</evidence>
<dbReference type="Gene3D" id="3.30.700.10">
    <property type="entry name" value="Glycoprotein, Type 4 Pilin"/>
    <property type="match status" value="1"/>
</dbReference>
<organism evidence="2">
    <name type="scientific">uncultured Anaerotruncus sp</name>
    <dbReference type="NCBI Taxonomy" id="905011"/>
    <lineage>
        <taxon>Bacteria</taxon>
        <taxon>Bacillati</taxon>
        <taxon>Bacillota</taxon>
        <taxon>Clostridia</taxon>
        <taxon>Eubacteriales</taxon>
        <taxon>Oscillospiraceae</taxon>
        <taxon>Anaerotruncus</taxon>
        <taxon>environmental samples</taxon>
    </lineage>
</organism>
<reference evidence="2" key="1">
    <citation type="submission" date="2015-09" db="EMBL/GenBank/DDBJ databases">
        <authorList>
            <consortium name="Pathogen Informatics"/>
        </authorList>
    </citation>
    <scope>NUCLEOTIDE SEQUENCE</scope>
    <source>
        <strain evidence="2">2789STDY5834896</strain>
    </source>
</reference>
<keyword evidence="1" id="KW-0472">Membrane</keyword>
<evidence type="ECO:0000256" key="1">
    <source>
        <dbReference type="SAM" id="Phobius"/>
    </source>
</evidence>
<dbReference type="AlphaFoldDB" id="A0A1C6IVQ1"/>
<feature type="transmembrane region" description="Helical" evidence="1">
    <location>
        <begin position="20"/>
        <end position="41"/>
    </location>
</feature>
<dbReference type="NCBIfam" id="TIGR02532">
    <property type="entry name" value="IV_pilin_GFxxxE"/>
    <property type="match status" value="1"/>
</dbReference>
<dbReference type="PROSITE" id="PS00409">
    <property type="entry name" value="PROKAR_NTER_METHYL"/>
    <property type="match status" value="1"/>
</dbReference>
<dbReference type="InterPro" id="IPR045584">
    <property type="entry name" value="Pilin-like"/>
</dbReference>
<dbReference type="Pfam" id="PF07963">
    <property type="entry name" value="N_methyl"/>
    <property type="match status" value="1"/>
</dbReference>
<dbReference type="InterPro" id="IPR012902">
    <property type="entry name" value="N_methyl_site"/>
</dbReference>
<dbReference type="EMBL" id="FMHG01000001">
    <property type="protein sequence ID" value="SCJ73760.1"/>
    <property type="molecule type" value="Genomic_DNA"/>
</dbReference>
<protein>
    <submittedName>
        <fullName evidence="2">Cholera toxin secretion protein epsG</fullName>
    </submittedName>
</protein>
<accession>A0A1C6IVQ1</accession>
<proteinExistence type="predicted"/>
<sequence>MKKTMQKLKDKKGFTLVEVIVVLVILAILAAIAIPALTGYISKAQEKTATAEARTAFVAVQTLASDQFAEHPTATKLLNDNGTEMAVGDVAVAVEGLSGQNIAFTAVPVISSGKVNSFTITASGGYSVAYAGGKYTVTKIS</sequence>